<dbReference type="Proteomes" id="UP001530315">
    <property type="component" value="Unassembled WGS sequence"/>
</dbReference>
<protein>
    <submittedName>
        <fullName evidence="1">Uncharacterized protein</fullName>
    </submittedName>
</protein>
<dbReference type="AlphaFoldDB" id="A0ABD3MBR8"/>
<evidence type="ECO:0000313" key="1">
    <source>
        <dbReference type="EMBL" id="KAL3761555.1"/>
    </source>
</evidence>
<comment type="caution">
    <text evidence="1">The sequence shown here is derived from an EMBL/GenBank/DDBJ whole genome shotgun (WGS) entry which is preliminary data.</text>
</comment>
<organism evidence="1 2">
    <name type="scientific">Stephanodiscus triporus</name>
    <dbReference type="NCBI Taxonomy" id="2934178"/>
    <lineage>
        <taxon>Eukaryota</taxon>
        <taxon>Sar</taxon>
        <taxon>Stramenopiles</taxon>
        <taxon>Ochrophyta</taxon>
        <taxon>Bacillariophyta</taxon>
        <taxon>Coscinodiscophyceae</taxon>
        <taxon>Thalassiosirophycidae</taxon>
        <taxon>Stephanodiscales</taxon>
        <taxon>Stephanodiscaceae</taxon>
        <taxon>Stephanodiscus</taxon>
    </lineage>
</organism>
<dbReference type="EMBL" id="JALLAZ020001849">
    <property type="protein sequence ID" value="KAL3761555.1"/>
    <property type="molecule type" value="Genomic_DNA"/>
</dbReference>
<sequence>MIEARTKGGNMIWESSLKDFFTTLNPVEYTFDPKIIYDHYRSRFVVVDLDVNFSEPYSSRIFLAVSKDANPDSNNSTAWDYYAINSLTTIDGVEYFADYPGFEVDEEAIYITNNMFSLVDFTYGGPRLWIVNKNALYDSQSLIVSTLPASAIGVYSLTLMPSKVYGVGGIPLPTDHQGASSSSIGTFLVGYQGLSNCVDEFLQVTTLYDVLASPPTTPTIQLVKLGNIEQDTSIELPDAKQAGGTAAIEVNDRRVLDAVWRDGSLWVTFEIRKISIRQGWITKGYYVQLNTTSKDMSVISQGTISGRNIDPSDMDGDEVSTFFPALDVNRDGYAMFSFSASSPNMFAGAFISGTNASSVQCIKEGEGYYLRTFGKFVQHHATT</sequence>
<accession>A0ABD3MBR8</accession>
<proteinExistence type="predicted"/>
<gene>
    <name evidence="1" type="ORF">ACHAW5_010724</name>
</gene>
<keyword evidence="2" id="KW-1185">Reference proteome</keyword>
<evidence type="ECO:0000313" key="2">
    <source>
        <dbReference type="Proteomes" id="UP001530315"/>
    </source>
</evidence>
<name>A0ABD3MBR8_9STRA</name>
<reference evidence="1 2" key="1">
    <citation type="submission" date="2024-10" db="EMBL/GenBank/DDBJ databases">
        <title>Updated reference genomes for cyclostephanoid diatoms.</title>
        <authorList>
            <person name="Roberts W.R."/>
            <person name="Alverson A.J."/>
        </authorList>
    </citation>
    <scope>NUCLEOTIDE SEQUENCE [LARGE SCALE GENOMIC DNA]</scope>
    <source>
        <strain evidence="1 2">AJA276-08</strain>
    </source>
</reference>